<dbReference type="EMBL" id="FZQP02002968">
    <property type="protein sequence ID" value="VVC96970.1"/>
    <property type="molecule type" value="Genomic_DNA"/>
</dbReference>
<protein>
    <submittedName>
        <fullName evidence="1">Uncharacterized protein</fullName>
    </submittedName>
</protein>
<evidence type="ECO:0000313" key="2">
    <source>
        <dbReference type="Proteomes" id="UP000324832"/>
    </source>
</evidence>
<evidence type="ECO:0000313" key="1">
    <source>
        <dbReference type="EMBL" id="VVC96970.1"/>
    </source>
</evidence>
<accession>A0A5E4QGX9</accession>
<dbReference type="Proteomes" id="UP000324832">
    <property type="component" value="Unassembled WGS sequence"/>
</dbReference>
<name>A0A5E4QGX9_9NEOP</name>
<keyword evidence="2" id="KW-1185">Reference proteome</keyword>
<sequence length="68" mass="7159">MGLICRSSRSRPGACCTASTHAGPTTACRAAAARRPCCGSCRSCGARRRPPPRNWVMLGLATVEDLLL</sequence>
<reference evidence="1 2" key="1">
    <citation type="submission" date="2017-07" db="EMBL/GenBank/DDBJ databases">
        <authorList>
            <person name="Talla V."/>
            <person name="Backstrom N."/>
        </authorList>
    </citation>
    <scope>NUCLEOTIDE SEQUENCE [LARGE SCALE GENOMIC DNA]</scope>
</reference>
<proteinExistence type="predicted"/>
<dbReference type="AlphaFoldDB" id="A0A5E4QGX9"/>
<organism evidence="1 2">
    <name type="scientific">Leptidea sinapis</name>
    <dbReference type="NCBI Taxonomy" id="189913"/>
    <lineage>
        <taxon>Eukaryota</taxon>
        <taxon>Metazoa</taxon>
        <taxon>Ecdysozoa</taxon>
        <taxon>Arthropoda</taxon>
        <taxon>Hexapoda</taxon>
        <taxon>Insecta</taxon>
        <taxon>Pterygota</taxon>
        <taxon>Neoptera</taxon>
        <taxon>Endopterygota</taxon>
        <taxon>Lepidoptera</taxon>
        <taxon>Glossata</taxon>
        <taxon>Ditrysia</taxon>
        <taxon>Papilionoidea</taxon>
        <taxon>Pieridae</taxon>
        <taxon>Dismorphiinae</taxon>
        <taxon>Leptidea</taxon>
    </lineage>
</organism>
<gene>
    <name evidence="1" type="ORF">LSINAPIS_LOCUS8359</name>
</gene>